<organism evidence="1 2">
    <name type="scientific">Noviherbaspirillum humi</name>
    <dbReference type="NCBI Taxonomy" id="1688639"/>
    <lineage>
        <taxon>Bacteria</taxon>
        <taxon>Pseudomonadati</taxon>
        <taxon>Pseudomonadota</taxon>
        <taxon>Betaproteobacteria</taxon>
        <taxon>Burkholderiales</taxon>
        <taxon>Oxalobacteraceae</taxon>
        <taxon>Noviherbaspirillum</taxon>
    </lineage>
</organism>
<keyword evidence="2" id="KW-1185">Reference proteome</keyword>
<dbReference type="OrthoDB" id="8526034at2"/>
<name>A0A239M518_9BURK</name>
<proteinExistence type="predicted"/>
<dbReference type="Pfam" id="PF11749">
    <property type="entry name" value="DUF3305"/>
    <property type="match status" value="1"/>
</dbReference>
<dbReference type="EMBL" id="FZOT01000032">
    <property type="protein sequence ID" value="SNT37731.1"/>
    <property type="molecule type" value="Genomic_DNA"/>
</dbReference>
<reference evidence="1 2" key="1">
    <citation type="submission" date="2017-06" db="EMBL/GenBank/DDBJ databases">
        <authorList>
            <person name="Kim H.J."/>
            <person name="Triplett B.A."/>
        </authorList>
    </citation>
    <scope>NUCLEOTIDE SEQUENCE [LARGE SCALE GENOMIC DNA]</scope>
    <source>
        <strain evidence="1 2">U15</strain>
    </source>
</reference>
<dbReference type="Proteomes" id="UP000198284">
    <property type="component" value="Unassembled WGS sequence"/>
</dbReference>
<accession>A0A239M518</accession>
<dbReference type="InterPro" id="IPR021736">
    <property type="entry name" value="DUF3305"/>
</dbReference>
<gene>
    <name evidence="1" type="ORF">SAMN06265795_1325</name>
</gene>
<dbReference type="AlphaFoldDB" id="A0A239M518"/>
<evidence type="ECO:0000313" key="2">
    <source>
        <dbReference type="Proteomes" id="UP000198284"/>
    </source>
</evidence>
<sequence length="146" mass="16615">MLMGRMPIAVIMQRRPVNHPWADASWSIVGVALQHGDLPAVQPLRQEEGKETVLFSGLQLELYPDENAGYFENWIAPEPKVFVRWRMEAERPMPVIASVSYLEGTRMLDSGDPADGVPMPQEVHAWLGAYLQAHYRPEEKRGRRHG</sequence>
<evidence type="ECO:0000313" key="1">
    <source>
        <dbReference type="EMBL" id="SNT37731.1"/>
    </source>
</evidence>
<protein>
    <recommendedName>
        <fullName evidence="3">DUF3305 domain-containing protein</fullName>
    </recommendedName>
</protein>
<evidence type="ECO:0008006" key="3">
    <source>
        <dbReference type="Google" id="ProtNLM"/>
    </source>
</evidence>
<dbReference type="RefSeq" id="WP_089401815.1">
    <property type="nucleotide sequence ID" value="NZ_FZOT01000032.1"/>
</dbReference>